<sequence>MKQGNLLLIFISFTTCLNTVNARNEIYFIKTVKRGSIPELLHSLQDYPRLKAELIPYYKETYEDTTPNWQFPSVRNLEKYLSPFSHCFVHVTNYQSVDFTLQSTIPAVVRYQLPIKITSTHYNHKETLTWAPKGINLTGGVIENYSEFDCPFSQYLKDDVFSNGLCSSINKWKLSFNIRPWNCEVTVVLFPPLFLFAWRYFNPYKWRHILPINLSFPPVWNIAEQAGYYMKHFESNVFHVWIMDELYEQECSQLVEKQHHIVLAQDYQTLLHYSRLNVDKINVTVAKLYHSNFVARSELFQLISRLVVNGYESDLPSIQYDRLERLFNYTKLLPNFNKFHNKIMDEVGLLPAKEVKNYFIEFHDSLRKWQEQHAFEVLKGCNKVAVILPAFTGHQMAKNLTEVENLADVYVGKEVLYQRAFKMEISGSVSVKQVMRAKLVVSSGIWNFWSQIFWNGAMFQEDTTSEKQLVAPSLSGNISVVFTVIIFGIVLSTAVFVIEIRKIMYSFVVVVARSIRIAFTRVLRFVSKLSKKNRRVPWVNLGTNLRSRWYQIIHTRGIKLKPRSVRDTLTTTIA</sequence>
<feature type="transmembrane region" description="Helical" evidence="1">
    <location>
        <begin position="477"/>
        <end position="498"/>
    </location>
</feature>
<keyword evidence="4" id="KW-1185">Reference proteome</keyword>
<evidence type="ECO:0000313" key="4">
    <source>
        <dbReference type="Proteomes" id="UP001642540"/>
    </source>
</evidence>
<gene>
    <name evidence="3" type="ORF">ODALV1_LOCUS24914</name>
</gene>
<evidence type="ECO:0000256" key="1">
    <source>
        <dbReference type="SAM" id="Phobius"/>
    </source>
</evidence>
<reference evidence="3 4" key="1">
    <citation type="submission" date="2024-08" db="EMBL/GenBank/DDBJ databases">
        <authorList>
            <person name="Cucini C."/>
            <person name="Frati F."/>
        </authorList>
    </citation>
    <scope>NUCLEOTIDE SEQUENCE [LARGE SCALE GENOMIC DNA]</scope>
</reference>
<keyword evidence="1" id="KW-0472">Membrane</keyword>
<dbReference type="Proteomes" id="UP001642540">
    <property type="component" value="Unassembled WGS sequence"/>
</dbReference>
<feature type="chain" id="PRO_5046296906" evidence="2">
    <location>
        <begin position="23"/>
        <end position="574"/>
    </location>
</feature>
<accession>A0ABP1RQM4</accession>
<keyword evidence="2" id="KW-0732">Signal</keyword>
<keyword evidence="1" id="KW-1133">Transmembrane helix</keyword>
<evidence type="ECO:0000313" key="3">
    <source>
        <dbReference type="EMBL" id="CAL8133117.1"/>
    </source>
</evidence>
<comment type="caution">
    <text evidence="3">The sequence shown here is derived from an EMBL/GenBank/DDBJ whole genome shotgun (WGS) entry which is preliminary data.</text>
</comment>
<evidence type="ECO:0000256" key="2">
    <source>
        <dbReference type="SAM" id="SignalP"/>
    </source>
</evidence>
<proteinExistence type="predicted"/>
<protein>
    <submittedName>
        <fullName evidence="3">Uncharacterized protein</fullName>
    </submittedName>
</protein>
<keyword evidence="1" id="KW-0812">Transmembrane</keyword>
<name>A0ABP1RQM4_9HEXA</name>
<dbReference type="EMBL" id="CAXLJM020000096">
    <property type="protein sequence ID" value="CAL8133117.1"/>
    <property type="molecule type" value="Genomic_DNA"/>
</dbReference>
<feature type="signal peptide" evidence="2">
    <location>
        <begin position="1"/>
        <end position="22"/>
    </location>
</feature>
<organism evidence="3 4">
    <name type="scientific">Orchesella dallaii</name>
    <dbReference type="NCBI Taxonomy" id="48710"/>
    <lineage>
        <taxon>Eukaryota</taxon>
        <taxon>Metazoa</taxon>
        <taxon>Ecdysozoa</taxon>
        <taxon>Arthropoda</taxon>
        <taxon>Hexapoda</taxon>
        <taxon>Collembola</taxon>
        <taxon>Entomobryomorpha</taxon>
        <taxon>Entomobryoidea</taxon>
        <taxon>Orchesellidae</taxon>
        <taxon>Orchesellinae</taxon>
        <taxon>Orchesella</taxon>
    </lineage>
</organism>